<dbReference type="InterPro" id="IPR017441">
    <property type="entry name" value="Protein_kinase_ATP_BS"/>
</dbReference>
<dbReference type="GO" id="GO:0006915">
    <property type="term" value="P:apoptotic process"/>
    <property type="evidence" value="ECO:0007669"/>
    <property type="project" value="UniProtKB-KW"/>
</dbReference>
<feature type="domain" description="Protein kinase" evidence="26">
    <location>
        <begin position="146"/>
        <end position="407"/>
    </location>
</feature>
<keyword evidence="8" id="KW-0723">Serine/threonine-protein kinase</keyword>
<dbReference type="SUPFAM" id="SSF56112">
    <property type="entry name" value="Protein kinase-like (PK-like)"/>
    <property type="match status" value="1"/>
</dbReference>
<evidence type="ECO:0000256" key="17">
    <source>
        <dbReference type="ARBA" id="ARBA00022842"/>
    </source>
</evidence>
<evidence type="ECO:0000256" key="14">
    <source>
        <dbReference type="ARBA" id="ARBA00022763"/>
    </source>
</evidence>
<dbReference type="GO" id="GO:0004674">
    <property type="term" value="F:protein serine/threonine kinase activity"/>
    <property type="evidence" value="ECO:0007669"/>
    <property type="project" value="UniProtKB-KW"/>
</dbReference>
<evidence type="ECO:0000256" key="6">
    <source>
        <dbReference type="ARBA" id="ARBA00012513"/>
    </source>
</evidence>
<keyword evidence="18" id="KW-0464">Manganese</keyword>
<evidence type="ECO:0000256" key="11">
    <source>
        <dbReference type="ARBA" id="ARBA00022703"/>
    </source>
</evidence>
<evidence type="ECO:0000256" key="25">
    <source>
        <dbReference type="SAM" id="MobiDB-lite"/>
    </source>
</evidence>
<comment type="similarity">
    <text evidence="5">Belongs to the protein kinase superfamily. CAMK Ser/Thr protein kinase family. LKB1 subfamily.</text>
</comment>
<evidence type="ECO:0000256" key="12">
    <source>
        <dbReference type="ARBA" id="ARBA00022723"/>
    </source>
</evidence>
<keyword evidence="11" id="KW-0053">Apoptosis</keyword>
<comment type="cofactor">
    <cofactor evidence="1">
        <name>Mn(2+)</name>
        <dbReference type="ChEBI" id="CHEBI:29035"/>
    </cofactor>
</comment>
<dbReference type="Proteomes" id="UP001562425">
    <property type="component" value="Unassembled WGS sequence"/>
</dbReference>
<keyword evidence="9" id="KW-0597">Phosphoprotein</keyword>
<keyword evidence="13 24" id="KW-0547">Nucleotide-binding</keyword>
<dbReference type="InterPro" id="IPR011009">
    <property type="entry name" value="Kinase-like_dom_sf"/>
</dbReference>
<evidence type="ECO:0000256" key="18">
    <source>
        <dbReference type="ARBA" id="ARBA00023211"/>
    </source>
</evidence>
<accession>A0ABD1D153</accession>
<evidence type="ECO:0000256" key="24">
    <source>
        <dbReference type="PROSITE-ProRule" id="PRU10141"/>
    </source>
</evidence>
<dbReference type="GO" id="GO:0005737">
    <property type="term" value="C:cytoplasm"/>
    <property type="evidence" value="ECO:0007669"/>
    <property type="project" value="UniProtKB-SubCell"/>
</dbReference>
<evidence type="ECO:0000256" key="2">
    <source>
        <dbReference type="ARBA" id="ARBA00001946"/>
    </source>
</evidence>
<proteinExistence type="inferred from homology"/>
<feature type="compositionally biased region" description="Low complexity" evidence="25">
    <location>
        <begin position="505"/>
        <end position="516"/>
    </location>
</feature>
<evidence type="ECO:0000256" key="9">
    <source>
        <dbReference type="ARBA" id="ARBA00022553"/>
    </source>
</evidence>
<dbReference type="AlphaFoldDB" id="A0ABD1D153"/>
<gene>
    <name evidence="27" type="ORF">pipiens_012725</name>
</gene>
<dbReference type="Gene3D" id="3.30.200.20">
    <property type="entry name" value="Phosphorylase Kinase, domain 1"/>
    <property type="match status" value="1"/>
</dbReference>
<keyword evidence="10" id="KW-0808">Transferase</keyword>
<keyword evidence="20" id="KW-0131">Cell cycle</keyword>
<comment type="subcellular location">
    <subcellularLocation>
        <location evidence="4">Cytoplasm</location>
    </subcellularLocation>
    <subcellularLocation>
        <location evidence="3">Nucleus</location>
    </subcellularLocation>
</comment>
<dbReference type="SMART" id="SM00220">
    <property type="entry name" value="S_TKc"/>
    <property type="match status" value="1"/>
</dbReference>
<dbReference type="GO" id="GO:0046872">
    <property type="term" value="F:metal ion binding"/>
    <property type="evidence" value="ECO:0007669"/>
    <property type="project" value="UniProtKB-KW"/>
</dbReference>
<evidence type="ECO:0000259" key="26">
    <source>
        <dbReference type="PROSITE" id="PS50011"/>
    </source>
</evidence>
<evidence type="ECO:0000256" key="4">
    <source>
        <dbReference type="ARBA" id="ARBA00004496"/>
    </source>
</evidence>
<keyword evidence="28" id="KW-1185">Reference proteome</keyword>
<sequence length="596" mass="66741">MEVESAPTSELLCYKNQNNNNGTALGHKEATAAAEEDGDGDLQEEEAGGRTSRYGYAGGDDPDVAETNNGNGLPQVEDFDDDELEQVYRTVDSQRSATVQWMDDDEIERLDLSLSIDPTQIVFNRVDSADIIYQAKRKKCKLVGKYVMGDVLGEGSYGKVKEVLDSETLSRRAVKILTKRKLRRIPNGEQNVRREIKLLRTLHHRNVIELLDVLYNEEKQKMYLIMEYCVGGLQEMLDSVPPERKLPMHQAHDYFVQLLDGLEYLHGRGIIHKDIKPGNLLLTLDHTLKISDYGVAEALDEFAPSDECTTGQGSPAFQPPEIANGHDVFSGYKVDIWSTGVTLYNITTGLYPYEGDNIYKLLENIGKCKWVAPDWLESRLADLLTNILQEDPARRFSLQQIRQHEWFRCAPVATCPLVPIPPLKGDALRRSTVLPYLEAHHYEAERDLANVYFTEHDINEELARQQQQQQSASLDPTSNQQYMSRLDSFVMDEYNHYHTIHHNNSSSAAGSGSGSSSKKKHQKYQAAAGGYSGEGSGDAESGSSSQHRKLRSFSLSPKAGSRHSTAEPGGSGSKRSGSRKPVSCISWKKWSHCRQS</sequence>
<comment type="catalytic activity">
    <reaction evidence="21">
        <text>L-threonyl-[protein] + ATP = O-phospho-L-threonyl-[protein] + ADP + H(+)</text>
        <dbReference type="Rhea" id="RHEA:46608"/>
        <dbReference type="Rhea" id="RHEA-COMP:11060"/>
        <dbReference type="Rhea" id="RHEA-COMP:11605"/>
        <dbReference type="ChEBI" id="CHEBI:15378"/>
        <dbReference type="ChEBI" id="CHEBI:30013"/>
        <dbReference type="ChEBI" id="CHEBI:30616"/>
        <dbReference type="ChEBI" id="CHEBI:61977"/>
        <dbReference type="ChEBI" id="CHEBI:456216"/>
        <dbReference type="EC" id="2.7.11.1"/>
    </reaction>
</comment>
<dbReference type="InterPro" id="IPR039154">
    <property type="entry name" value="LKB1_c"/>
</dbReference>
<dbReference type="GO" id="GO:0005524">
    <property type="term" value="F:ATP binding"/>
    <property type="evidence" value="ECO:0007669"/>
    <property type="project" value="UniProtKB-UniRule"/>
</dbReference>
<evidence type="ECO:0000256" key="16">
    <source>
        <dbReference type="ARBA" id="ARBA00022840"/>
    </source>
</evidence>
<comment type="cofactor">
    <cofactor evidence="2">
        <name>Mg(2+)</name>
        <dbReference type="ChEBI" id="CHEBI:18420"/>
    </cofactor>
</comment>
<dbReference type="PROSITE" id="PS50011">
    <property type="entry name" value="PROTEIN_KINASE_DOM"/>
    <property type="match status" value="1"/>
</dbReference>
<evidence type="ECO:0000256" key="3">
    <source>
        <dbReference type="ARBA" id="ARBA00004123"/>
    </source>
</evidence>
<dbReference type="Pfam" id="PF00069">
    <property type="entry name" value="Pkinase"/>
    <property type="match status" value="1"/>
</dbReference>
<feature type="compositionally biased region" description="Acidic residues" evidence="25">
    <location>
        <begin position="34"/>
        <end position="46"/>
    </location>
</feature>
<keyword evidence="19" id="KW-0539">Nucleus</keyword>
<evidence type="ECO:0000313" key="27">
    <source>
        <dbReference type="EMBL" id="KAL1387511.1"/>
    </source>
</evidence>
<evidence type="ECO:0000256" key="1">
    <source>
        <dbReference type="ARBA" id="ARBA00001936"/>
    </source>
</evidence>
<keyword evidence="15" id="KW-0418">Kinase</keyword>
<dbReference type="InterPro" id="IPR008271">
    <property type="entry name" value="Ser/Thr_kinase_AS"/>
</dbReference>
<protein>
    <recommendedName>
        <fullName evidence="23">Serine/threonine-protein kinase STK11</fullName>
        <ecNumber evidence="6">2.7.11.1</ecNumber>
    </recommendedName>
</protein>
<dbReference type="PANTHER" id="PTHR24346:SF94">
    <property type="entry name" value="NON-SPECIFIC SERINE_THREONINE PROTEIN KINASE"/>
    <property type="match status" value="1"/>
</dbReference>
<dbReference type="FunFam" id="3.30.200.20:FF:000235">
    <property type="entry name" value="serine/threonine-protein kinase STK11"/>
    <property type="match status" value="1"/>
</dbReference>
<keyword evidence="14" id="KW-0227">DNA damage</keyword>
<evidence type="ECO:0000256" key="15">
    <source>
        <dbReference type="ARBA" id="ARBA00022777"/>
    </source>
</evidence>
<dbReference type="GO" id="GO:0005634">
    <property type="term" value="C:nucleus"/>
    <property type="evidence" value="ECO:0007669"/>
    <property type="project" value="UniProtKB-SubCell"/>
</dbReference>
<dbReference type="CDD" id="cd14119">
    <property type="entry name" value="STKc_LKB1"/>
    <property type="match status" value="1"/>
</dbReference>
<dbReference type="Gene3D" id="1.10.510.10">
    <property type="entry name" value="Transferase(Phosphotransferase) domain 1"/>
    <property type="match status" value="1"/>
</dbReference>
<feature type="region of interest" description="Disordered" evidence="25">
    <location>
        <begin position="1"/>
        <end position="77"/>
    </location>
</feature>
<keyword evidence="12" id="KW-0479">Metal-binding</keyword>
<dbReference type="EMBL" id="JBEHCU010008153">
    <property type="protein sequence ID" value="KAL1387511.1"/>
    <property type="molecule type" value="Genomic_DNA"/>
</dbReference>
<evidence type="ECO:0000256" key="7">
    <source>
        <dbReference type="ARBA" id="ARBA00022490"/>
    </source>
</evidence>
<feature type="region of interest" description="Disordered" evidence="25">
    <location>
        <begin position="501"/>
        <end position="583"/>
    </location>
</feature>
<dbReference type="PANTHER" id="PTHR24346">
    <property type="entry name" value="MAP/MICROTUBULE AFFINITY-REGULATING KINASE"/>
    <property type="match status" value="1"/>
</dbReference>
<name>A0ABD1D153_CULPP</name>
<keyword evidence="17" id="KW-0460">Magnesium</keyword>
<dbReference type="InterPro" id="IPR000719">
    <property type="entry name" value="Prot_kinase_dom"/>
</dbReference>
<feature type="binding site" evidence="24">
    <location>
        <position position="175"/>
    </location>
    <ligand>
        <name>ATP</name>
        <dbReference type="ChEBI" id="CHEBI:30616"/>
    </ligand>
</feature>
<dbReference type="PROSITE" id="PS00108">
    <property type="entry name" value="PROTEIN_KINASE_ST"/>
    <property type="match status" value="1"/>
</dbReference>
<keyword evidence="7" id="KW-0963">Cytoplasm</keyword>
<evidence type="ECO:0000256" key="23">
    <source>
        <dbReference type="ARBA" id="ARBA00068788"/>
    </source>
</evidence>
<dbReference type="GO" id="GO:0006974">
    <property type="term" value="P:DNA damage response"/>
    <property type="evidence" value="ECO:0007669"/>
    <property type="project" value="UniProtKB-KW"/>
</dbReference>
<evidence type="ECO:0000256" key="22">
    <source>
        <dbReference type="ARBA" id="ARBA00048679"/>
    </source>
</evidence>
<evidence type="ECO:0000256" key="13">
    <source>
        <dbReference type="ARBA" id="ARBA00022741"/>
    </source>
</evidence>
<organism evidence="27 28">
    <name type="scientific">Culex pipiens pipiens</name>
    <name type="common">Northern house mosquito</name>
    <dbReference type="NCBI Taxonomy" id="38569"/>
    <lineage>
        <taxon>Eukaryota</taxon>
        <taxon>Metazoa</taxon>
        <taxon>Ecdysozoa</taxon>
        <taxon>Arthropoda</taxon>
        <taxon>Hexapoda</taxon>
        <taxon>Insecta</taxon>
        <taxon>Pterygota</taxon>
        <taxon>Neoptera</taxon>
        <taxon>Endopterygota</taxon>
        <taxon>Diptera</taxon>
        <taxon>Nematocera</taxon>
        <taxon>Culicoidea</taxon>
        <taxon>Culicidae</taxon>
        <taxon>Culicinae</taxon>
        <taxon>Culicini</taxon>
        <taxon>Culex</taxon>
        <taxon>Culex</taxon>
    </lineage>
</organism>
<comment type="catalytic activity">
    <reaction evidence="22">
        <text>L-seryl-[protein] + ATP = O-phospho-L-seryl-[protein] + ADP + H(+)</text>
        <dbReference type="Rhea" id="RHEA:17989"/>
        <dbReference type="Rhea" id="RHEA-COMP:9863"/>
        <dbReference type="Rhea" id="RHEA-COMP:11604"/>
        <dbReference type="ChEBI" id="CHEBI:15378"/>
        <dbReference type="ChEBI" id="CHEBI:29999"/>
        <dbReference type="ChEBI" id="CHEBI:30616"/>
        <dbReference type="ChEBI" id="CHEBI:83421"/>
        <dbReference type="ChEBI" id="CHEBI:456216"/>
        <dbReference type="EC" id="2.7.11.1"/>
    </reaction>
</comment>
<dbReference type="EC" id="2.7.11.1" evidence="6"/>
<evidence type="ECO:0000256" key="10">
    <source>
        <dbReference type="ARBA" id="ARBA00022679"/>
    </source>
</evidence>
<evidence type="ECO:0000256" key="20">
    <source>
        <dbReference type="ARBA" id="ARBA00023306"/>
    </source>
</evidence>
<evidence type="ECO:0000256" key="8">
    <source>
        <dbReference type="ARBA" id="ARBA00022527"/>
    </source>
</evidence>
<reference evidence="27 28" key="1">
    <citation type="submission" date="2024-05" db="EMBL/GenBank/DDBJ databases">
        <title>Culex pipiens pipiens assembly and annotation.</title>
        <authorList>
            <person name="Alout H."/>
            <person name="Durand T."/>
        </authorList>
    </citation>
    <scope>NUCLEOTIDE SEQUENCE [LARGE SCALE GENOMIC DNA]</scope>
    <source>
        <strain evidence="27">HA-2024</strain>
        <tissue evidence="27">Whole body</tissue>
    </source>
</reference>
<evidence type="ECO:0000256" key="21">
    <source>
        <dbReference type="ARBA" id="ARBA00047899"/>
    </source>
</evidence>
<evidence type="ECO:0000256" key="5">
    <source>
        <dbReference type="ARBA" id="ARBA00009985"/>
    </source>
</evidence>
<keyword evidence="16 24" id="KW-0067">ATP-binding</keyword>
<dbReference type="FunFam" id="1.10.510.10:FF:000245">
    <property type="entry name" value="serine/threonine-protein kinase STK11"/>
    <property type="match status" value="1"/>
</dbReference>
<evidence type="ECO:0000256" key="19">
    <source>
        <dbReference type="ARBA" id="ARBA00023242"/>
    </source>
</evidence>
<dbReference type="PROSITE" id="PS00107">
    <property type="entry name" value="PROTEIN_KINASE_ATP"/>
    <property type="match status" value="1"/>
</dbReference>
<comment type="caution">
    <text evidence="27">The sequence shown here is derived from an EMBL/GenBank/DDBJ whole genome shotgun (WGS) entry which is preliminary data.</text>
</comment>
<evidence type="ECO:0000313" key="28">
    <source>
        <dbReference type="Proteomes" id="UP001562425"/>
    </source>
</evidence>